<evidence type="ECO:0000313" key="1">
    <source>
        <dbReference type="EMBL" id="SEN19919.1"/>
    </source>
</evidence>
<protein>
    <submittedName>
        <fullName evidence="1">Uncharacterized protein</fullName>
    </submittedName>
</protein>
<dbReference type="STRING" id="310780.SAMN05216267_1002254"/>
<evidence type="ECO:0000313" key="2">
    <source>
        <dbReference type="Proteomes" id="UP000181951"/>
    </source>
</evidence>
<accession>A0A1H8EKA3</accession>
<reference evidence="1 2" key="1">
    <citation type="submission" date="2016-10" db="EMBL/GenBank/DDBJ databases">
        <authorList>
            <person name="de Groot N.N."/>
        </authorList>
    </citation>
    <scope>NUCLEOTIDE SEQUENCE [LARGE SCALE GENOMIC DNA]</scope>
    <source>
        <strain evidence="1 2">CGMCC 4.2026</strain>
    </source>
</reference>
<dbReference type="RefSeq" id="WP_069463309.1">
    <property type="nucleotide sequence ID" value="NZ_FODD01000002.1"/>
</dbReference>
<name>A0A1H8EKA3_9ACTN</name>
<dbReference type="AlphaFoldDB" id="A0A1H8EKA3"/>
<organism evidence="1 2">
    <name type="scientific">Actinacidiphila rubida</name>
    <dbReference type="NCBI Taxonomy" id="310780"/>
    <lineage>
        <taxon>Bacteria</taxon>
        <taxon>Bacillati</taxon>
        <taxon>Actinomycetota</taxon>
        <taxon>Actinomycetes</taxon>
        <taxon>Kitasatosporales</taxon>
        <taxon>Streptomycetaceae</taxon>
        <taxon>Actinacidiphila</taxon>
    </lineage>
</organism>
<gene>
    <name evidence="1" type="ORF">SAMN05216267_1002254</name>
</gene>
<dbReference type="SUPFAM" id="SSF160631">
    <property type="entry name" value="SMI1/KNR4-like"/>
    <property type="match status" value="1"/>
</dbReference>
<proteinExistence type="predicted"/>
<keyword evidence="2" id="KW-1185">Reference proteome</keyword>
<dbReference type="InterPro" id="IPR037883">
    <property type="entry name" value="Knr4/Smi1-like_sf"/>
</dbReference>
<sequence length="305" mass="33303">MERDDLLRTVLELTWGHKGELICPEPGHAEGHRCLVPPGESSPAGLVEELDARYGGHRVLVAEGRVDPAVTDRTGRPLLAPYGEQVAELSAWACAARWIGCGTVRTARGPRVVVVVAGRTVPGPEAIPEGGSWVDRIIAVTGGDTDRPHAVDWSHVEARIGTPLPADYKHLVETFGHGAFDGYFSPLAPGTLSGADGIERRAETLARSATTHGEGMYAPHRLFPAPGGLLQWAGTEHQATVYWLTDGSDPDRWPILSVEDDYREWDRFDGSTGEFVFRLLTDPAQPHSTAQWFDTHWFMTHGVRP</sequence>
<dbReference type="EMBL" id="FODD01000002">
    <property type="protein sequence ID" value="SEN19919.1"/>
    <property type="molecule type" value="Genomic_DNA"/>
</dbReference>
<dbReference type="Proteomes" id="UP000181951">
    <property type="component" value="Unassembled WGS sequence"/>
</dbReference>